<sequence>MDQTRYKQRSAKFSSAKDARAVRALANRVDRKAQRDRGILGRRNFNISDVLDDSDLSFQSHAVPETKPQPTKTYEEMQEELYQQLLVYKNDKKKKLEKEKHCRRPVFKTGGFTPEQPKFLISDDIENFAANKSENTKITPFKFMRSTTRSGDSSTSKVLKFRSGATPNMTSKGIKDTAPYKSPGVAKKRILTERGSANISASNTPKETVRKLGGIRSSWKQISNKSRAHSRMNAVTKEQMRLKAAEEELGVAALPSSPANSVTVSKPTVNTSNLFSSNCRKSFAPDDFKFGFKGLVAQIMAKAKGIMEETEDKTEKGMLIKEITKEDDESEKNENITEVNCTNETFPKEETKANHMNYTLMSNNRFNVMKENETSSKTISDKLISKIAESKSDEHYGKPNISNDMKLGESDENDVYIKEKVGPASVDVTDISKYENIENEVEYENDEVFKSHSVTNVCEDSVEMMDIDENSEIVNTPNQNHNFKHFSAHKSRRSSISSCKGSLSCTPSRRRSTHAKSCCNTGSPMSRLRPRTPCSRSTRRSIAAHTDHPQNLSFTPGRRSSTRRSIRRSLVASLKNEERAAASPIKLYSSPILTESKKTPVEDKEPCLDNTSMIKLSTTIDASVSQQQVSLNDTTHKQSSSQSKDTPINNDNKTATTEFATPLGDITGSVSHRKRGSRVSWMVECSPYITTSRGSSKKERRSVSRLNEDLTGLFDDIPTDGSPLPDYLIKSAIINATHDSSALPAADIEPVFDGKICTNLLSLLQPT</sequence>
<protein>
    <submittedName>
        <fullName evidence="2">Uncharacterized protein</fullName>
    </submittedName>
</protein>
<dbReference type="AlphaFoldDB" id="A0AAV2Q7W8"/>
<evidence type="ECO:0000256" key="1">
    <source>
        <dbReference type="SAM" id="MobiDB-lite"/>
    </source>
</evidence>
<proteinExistence type="predicted"/>
<organism evidence="2 3">
    <name type="scientific">Meganyctiphanes norvegica</name>
    <name type="common">Northern krill</name>
    <name type="synonym">Thysanopoda norvegica</name>
    <dbReference type="NCBI Taxonomy" id="48144"/>
    <lineage>
        <taxon>Eukaryota</taxon>
        <taxon>Metazoa</taxon>
        <taxon>Ecdysozoa</taxon>
        <taxon>Arthropoda</taxon>
        <taxon>Crustacea</taxon>
        <taxon>Multicrustacea</taxon>
        <taxon>Malacostraca</taxon>
        <taxon>Eumalacostraca</taxon>
        <taxon>Eucarida</taxon>
        <taxon>Euphausiacea</taxon>
        <taxon>Euphausiidae</taxon>
        <taxon>Meganyctiphanes</taxon>
    </lineage>
</organism>
<reference evidence="2 3" key="1">
    <citation type="submission" date="2024-05" db="EMBL/GenBank/DDBJ databases">
        <authorList>
            <person name="Wallberg A."/>
        </authorList>
    </citation>
    <scope>NUCLEOTIDE SEQUENCE [LARGE SCALE GENOMIC DNA]</scope>
</reference>
<evidence type="ECO:0000313" key="2">
    <source>
        <dbReference type="EMBL" id="CAL4073785.1"/>
    </source>
</evidence>
<accession>A0AAV2Q7W8</accession>
<feature type="non-terminal residue" evidence="2">
    <location>
        <position position="767"/>
    </location>
</feature>
<evidence type="ECO:0000313" key="3">
    <source>
        <dbReference type="Proteomes" id="UP001497623"/>
    </source>
</evidence>
<gene>
    <name evidence="2" type="ORF">MNOR_LOCUS9272</name>
</gene>
<dbReference type="Proteomes" id="UP001497623">
    <property type="component" value="Unassembled WGS sequence"/>
</dbReference>
<feature type="region of interest" description="Disordered" evidence="1">
    <location>
        <begin position="513"/>
        <end position="566"/>
    </location>
</feature>
<name>A0AAV2Q7W8_MEGNR</name>
<feature type="region of interest" description="Disordered" evidence="1">
    <location>
        <begin position="627"/>
        <end position="656"/>
    </location>
</feature>
<dbReference type="EMBL" id="CAXKWB010004461">
    <property type="protein sequence ID" value="CAL4073785.1"/>
    <property type="molecule type" value="Genomic_DNA"/>
</dbReference>
<comment type="caution">
    <text evidence="2">The sequence shown here is derived from an EMBL/GenBank/DDBJ whole genome shotgun (WGS) entry which is preliminary data.</text>
</comment>
<keyword evidence="3" id="KW-1185">Reference proteome</keyword>